<organism evidence="1 2">
    <name type="scientific">Cytobacillus stercorigallinarum</name>
    <dbReference type="NCBI Taxonomy" id="2762240"/>
    <lineage>
        <taxon>Bacteria</taxon>
        <taxon>Bacillati</taxon>
        <taxon>Bacillota</taxon>
        <taxon>Bacilli</taxon>
        <taxon>Bacillales</taxon>
        <taxon>Bacillaceae</taxon>
        <taxon>Cytobacillus</taxon>
    </lineage>
</organism>
<evidence type="ECO:0000313" key="2">
    <source>
        <dbReference type="Proteomes" id="UP000657931"/>
    </source>
</evidence>
<comment type="caution">
    <text evidence="1">The sequence shown here is derived from an EMBL/GenBank/DDBJ whole genome shotgun (WGS) entry which is preliminary data.</text>
</comment>
<accession>A0ABR8QKR6</accession>
<name>A0ABR8QKR6_9BACI</name>
<dbReference type="Pfam" id="PF14178">
    <property type="entry name" value="YppF"/>
    <property type="match status" value="1"/>
</dbReference>
<proteinExistence type="predicted"/>
<sequence>MNVHELKQKFQQVKEVKPDHANQLLDFSKRAYIHNEISILDYRNLVRELESLGAVIPESFFKDGSLITMK</sequence>
<dbReference type="RefSeq" id="WP_191810945.1">
    <property type="nucleotide sequence ID" value="NZ_JACSQT010000001.1"/>
</dbReference>
<dbReference type="EMBL" id="JACSQT010000001">
    <property type="protein sequence ID" value="MBD7936108.1"/>
    <property type="molecule type" value="Genomic_DNA"/>
</dbReference>
<gene>
    <name evidence="1" type="ORF">H9655_03625</name>
</gene>
<protein>
    <submittedName>
        <fullName evidence="1">YppF family protein</fullName>
    </submittedName>
</protein>
<keyword evidence="2" id="KW-1185">Reference proteome</keyword>
<dbReference type="InterPro" id="IPR025553">
    <property type="entry name" value="YppF"/>
</dbReference>
<evidence type="ECO:0000313" key="1">
    <source>
        <dbReference type="EMBL" id="MBD7936108.1"/>
    </source>
</evidence>
<dbReference type="Proteomes" id="UP000657931">
    <property type="component" value="Unassembled WGS sequence"/>
</dbReference>
<reference evidence="1 2" key="1">
    <citation type="submission" date="2020-08" db="EMBL/GenBank/DDBJ databases">
        <title>A Genomic Blueprint of the Chicken Gut Microbiome.</title>
        <authorList>
            <person name="Gilroy R."/>
            <person name="Ravi A."/>
            <person name="Getino M."/>
            <person name="Pursley I."/>
            <person name="Horton D.L."/>
            <person name="Alikhan N.-F."/>
            <person name="Baker D."/>
            <person name="Gharbi K."/>
            <person name="Hall N."/>
            <person name="Watson M."/>
            <person name="Adriaenssens E.M."/>
            <person name="Foster-Nyarko E."/>
            <person name="Jarju S."/>
            <person name="Secka A."/>
            <person name="Antonio M."/>
            <person name="Oren A."/>
            <person name="Chaudhuri R."/>
            <person name="La Ragione R.M."/>
            <person name="Hildebrand F."/>
            <person name="Pallen M.J."/>
        </authorList>
    </citation>
    <scope>NUCLEOTIDE SEQUENCE [LARGE SCALE GENOMIC DNA]</scope>
    <source>
        <strain evidence="1 2">Sa5YUA1</strain>
    </source>
</reference>